<feature type="region of interest" description="Disordered" evidence="1">
    <location>
        <begin position="1"/>
        <end position="62"/>
    </location>
</feature>
<comment type="caution">
    <text evidence="3">The sequence shown here is derived from an EMBL/GenBank/DDBJ whole genome shotgun (WGS) entry which is preliminary data.</text>
</comment>
<dbReference type="AlphaFoldDB" id="A0A9P4KBR9"/>
<name>A0A9P4KBR9_9PLEO</name>
<evidence type="ECO:0000256" key="1">
    <source>
        <dbReference type="SAM" id="MobiDB-lite"/>
    </source>
</evidence>
<dbReference type="GO" id="GO:0006307">
    <property type="term" value="P:DNA alkylation repair"/>
    <property type="evidence" value="ECO:0007669"/>
    <property type="project" value="InterPro"/>
</dbReference>
<feature type="compositionally biased region" description="Basic and acidic residues" evidence="1">
    <location>
        <begin position="1"/>
        <end position="23"/>
    </location>
</feature>
<protein>
    <recommendedName>
        <fullName evidence="2">A-kinase anchor protein 7-like phosphoesterase domain-containing protein</fullName>
    </recommendedName>
</protein>
<sequence>MGRKKDRGEYNDFLDGEKLRDNAQVRTTLQGPSTRNDVPSPPTRRELKKAKGRKEKGGPKKPHLTHFLCLPLVNEESRPQFLAALEKFGVELQKESLVPAKAVRPVGTLHLTLGVMALDQGGLEAAETCLRDLDLRTLLRDVENLQREKEDAEGGISLKPAQATTLDIVPSDRIPVSIELEALIPMQQPHKTSILYAEPKDVSARLYPFASALRGHFAEKGFLIEDKRTLKLHATIVNTIYAKPGGRRGNCKPAKPQEQVGLRSESHGVNAKSWLRFDATQLIEKYRNFVWAEKVVIDRVQICKMGAKKIFNKEGEVLDEEYEVVAEKMI</sequence>
<evidence type="ECO:0000313" key="4">
    <source>
        <dbReference type="Proteomes" id="UP000800093"/>
    </source>
</evidence>
<evidence type="ECO:0000313" key="3">
    <source>
        <dbReference type="EMBL" id="KAF2263164.1"/>
    </source>
</evidence>
<keyword evidence="4" id="KW-1185">Reference proteome</keyword>
<feature type="compositionally biased region" description="Basic residues" evidence="1">
    <location>
        <begin position="46"/>
        <end position="62"/>
    </location>
</feature>
<evidence type="ECO:0000259" key="2">
    <source>
        <dbReference type="Pfam" id="PF10469"/>
    </source>
</evidence>
<dbReference type="InterPro" id="IPR019510">
    <property type="entry name" value="AKAP7-like_phosphoesterase"/>
</dbReference>
<feature type="domain" description="A-kinase anchor protein 7-like phosphoesterase" evidence="2">
    <location>
        <begin position="65"/>
        <end position="309"/>
    </location>
</feature>
<dbReference type="GO" id="GO:0005634">
    <property type="term" value="C:nucleus"/>
    <property type="evidence" value="ECO:0007669"/>
    <property type="project" value="TreeGrafter"/>
</dbReference>
<dbReference type="Proteomes" id="UP000800093">
    <property type="component" value="Unassembled WGS sequence"/>
</dbReference>
<dbReference type="PANTHER" id="PTHR13360">
    <property type="entry name" value="ACTIVATING SIGNAL COINTEGRATOR 1 COMPLEX SUBUNIT 1"/>
    <property type="match status" value="1"/>
</dbReference>
<dbReference type="PANTHER" id="PTHR13360:SF1">
    <property type="entry name" value="ACTIVATING SIGNAL COINTEGRATOR 1 COMPLEX SUBUNIT 1"/>
    <property type="match status" value="1"/>
</dbReference>
<proteinExistence type="predicted"/>
<dbReference type="EMBL" id="ML986629">
    <property type="protein sequence ID" value="KAF2263164.1"/>
    <property type="molecule type" value="Genomic_DNA"/>
</dbReference>
<feature type="compositionally biased region" description="Polar residues" evidence="1">
    <location>
        <begin position="24"/>
        <end position="37"/>
    </location>
</feature>
<gene>
    <name evidence="3" type="ORF">CC78DRAFT_466291</name>
</gene>
<reference evidence="4" key="1">
    <citation type="journal article" date="2020" name="Stud. Mycol.">
        <title>101 Dothideomycetes genomes: A test case for predicting lifestyles and emergence of pathogens.</title>
        <authorList>
            <person name="Haridas S."/>
            <person name="Albert R."/>
            <person name="Binder M."/>
            <person name="Bloem J."/>
            <person name="LaButti K."/>
            <person name="Salamov A."/>
            <person name="Andreopoulos B."/>
            <person name="Baker S."/>
            <person name="Barry K."/>
            <person name="Bills G."/>
            <person name="Bluhm B."/>
            <person name="Cannon C."/>
            <person name="Castanera R."/>
            <person name="Culley D."/>
            <person name="Daum C."/>
            <person name="Ezra D."/>
            <person name="Gonzalez J."/>
            <person name="Henrissat B."/>
            <person name="Kuo A."/>
            <person name="Liang C."/>
            <person name="Lipzen A."/>
            <person name="Lutzoni F."/>
            <person name="Magnuson J."/>
            <person name="Mondo S."/>
            <person name="Nolan M."/>
            <person name="Ohm R."/>
            <person name="Pangilinan J."/>
            <person name="Park H.-J."/>
            <person name="Ramirez L."/>
            <person name="Alfaro M."/>
            <person name="Sun H."/>
            <person name="Tritt A."/>
            <person name="Yoshinaga Y."/>
            <person name="Zwiers L.-H."/>
            <person name="Turgeon B."/>
            <person name="Goodwin S."/>
            <person name="Spatafora J."/>
            <person name="Crous P."/>
            <person name="Grigoriev I."/>
        </authorList>
    </citation>
    <scope>NUCLEOTIDE SEQUENCE [LARGE SCALE GENOMIC DNA]</scope>
    <source>
        <strain evidence="4">CBS 304.66</strain>
    </source>
</reference>
<dbReference type="GO" id="GO:0006355">
    <property type="term" value="P:regulation of DNA-templated transcription"/>
    <property type="evidence" value="ECO:0007669"/>
    <property type="project" value="TreeGrafter"/>
</dbReference>
<dbReference type="Pfam" id="PF10469">
    <property type="entry name" value="AKAP7_NLS"/>
    <property type="match status" value="1"/>
</dbReference>
<organism evidence="3 4">
    <name type="scientific">Lojkania enalia</name>
    <dbReference type="NCBI Taxonomy" id="147567"/>
    <lineage>
        <taxon>Eukaryota</taxon>
        <taxon>Fungi</taxon>
        <taxon>Dikarya</taxon>
        <taxon>Ascomycota</taxon>
        <taxon>Pezizomycotina</taxon>
        <taxon>Dothideomycetes</taxon>
        <taxon>Pleosporomycetidae</taxon>
        <taxon>Pleosporales</taxon>
        <taxon>Pleosporales incertae sedis</taxon>
        <taxon>Lojkania</taxon>
    </lineage>
</organism>
<accession>A0A9P4KBR9</accession>
<dbReference type="Gene3D" id="3.90.1140.10">
    <property type="entry name" value="Cyclic phosphodiesterase"/>
    <property type="match status" value="1"/>
</dbReference>
<dbReference type="InterPro" id="IPR009210">
    <property type="entry name" value="ASCC1"/>
</dbReference>
<dbReference type="OrthoDB" id="277832at2759"/>